<dbReference type="PANTHER" id="PTHR20963:SF8">
    <property type="entry name" value="MULTIPLE INOSITOL POLYPHOSPHATE PHOSPHATASE 1"/>
    <property type="match status" value="1"/>
</dbReference>
<evidence type="ECO:0000256" key="12">
    <source>
        <dbReference type="ARBA" id="ARBA00043668"/>
    </source>
</evidence>
<dbReference type="SUPFAM" id="SSF53254">
    <property type="entry name" value="Phosphoglycerate mutase-like"/>
    <property type="match status" value="1"/>
</dbReference>
<dbReference type="KEGG" id="goe:100905550"/>
<keyword evidence="17" id="KW-0812">Transmembrane</keyword>
<dbReference type="Gene3D" id="3.40.50.1240">
    <property type="entry name" value="Phosphoglycerate mutase-like"/>
    <property type="match status" value="1"/>
</dbReference>
<protein>
    <recommendedName>
        <fullName evidence="5">Multiple inositol polyphosphate phosphatase 1</fullName>
        <ecNumber evidence="4">3.1.3.62</ecNumber>
        <ecNumber evidence="3">3.1.3.80</ecNumber>
    </recommendedName>
    <alternativeName>
        <fullName evidence="11">2,3-bisphosphoglycerate 3-phosphatase</fullName>
    </alternativeName>
</protein>
<dbReference type="GO" id="GO:0003993">
    <property type="term" value="F:acid phosphatase activity"/>
    <property type="evidence" value="ECO:0007669"/>
    <property type="project" value="TreeGrafter"/>
</dbReference>
<keyword evidence="17" id="KW-1133">Transmembrane helix</keyword>
<evidence type="ECO:0000256" key="14">
    <source>
        <dbReference type="ARBA" id="ARBA00043691"/>
    </source>
</evidence>
<evidence type="ECO:0000256" key="11">
    <source>
        <dbReference type="ARBA" id="ARBA00031642"/>
    </source>
</evidence>
<evidence type="ECO:0000256" key="5">
    <source>
        <dbReference type="ARBA" id="ARBA00018097"/>
    </source>
</evidence>
<dbReference type="Proteomes" id="UP000694867">
    <property type="component" value="Unplaced"/>
</dbReference>
<dbReference type="EC" id="3.1.3.80" evidence="3"/>
<comment type="subcellular location">
    <subcellularLocation>
        <location evidence="1">Cell membrane</location>
    </subcellularLocation>
</comment>
<keyword evidence="8" id="KW-0378">Hydrolase</keyword>
<evidence type="ECO:0000313" key="18">
    <source>
        <dbReference type="Proteomes" id="UP000694867"/>
    </source>
</evidence>
<evidence type="ECO:0000256" key="7">
    <source>
        <dbReference type="ARBA" id="ARBA00022729"/>
    </source>
</evidence>
<evidence type="ECO:0000313" key="19">
    <source>
        <dbReference type="RefSeq" id="XP_028968554.1"/>
    </source>
</evidence>
<evidence type="ECO:0000256" key="10">
    <source>
        <dbReference type="ARBA" id="ARBA00023180"/>
    </source>
</evidence>
<dbReference type="CDD" id="cd07061">
    <property type="entry name" value="HP_HAP_like"/>
    <property type="match status" value="1"/>
</dbReference>
<name>A0AAJ7SH46_9ACAR</name>
<feature type="disulfide bond" evidence="16">
    <location>
        <begin position="81"/>
        <end position="425"/>
    </location>
</feature>
<keyword evidence="16" id="KW-1015">Disulfide bond</keyword>
<evidence type="ECO:0000256" key="17">
    <source>
        <dbReference type="SAM" id="Phobius"/>
    </source>
</evidence>
<proteinExistence type="inferred from homology"/>
<evidence type="ECO:0000256" key="9">
    <source>
        <dbReference type="ARBA" id="ARBA00023136"/>
    </source>
</evidence>
<evidence type="ECO:0000256" key="3">
    <source>
        <dbReference type="ARBA" id="ARBA00012976"/>
    </source>
</evidence>
<evidence type="ECO:0000256" key="15">
    <source>
        <dbReference type="ARBA" id="ARBA00043832"/>
    </source>
</evidence>
<dbReference type="GO" id="GO:0034417">
    <property type="term" value="F:bisphosphoglycerate 3-phosphatase activity"/>
    <property type="evidence" value="ECO:0007669"/>
    <property type="project" value="UniProtKB-EC"/>
</dbReference>
<keyword evidence="10" id="KW-0325">Glycoprotein</keyword>
<dbReference type="PIRSF" id="PIRSF000894">
    <property type="entry name" value="Acid_phosphatase"/>
    <property type="match status" value="1"/>
</dbReference>
<dbReference type="GeneID" id="100905550"/>
<dbReference type="PANTHER" id="PTHR20963">
    <property type="entry name" value="MULTIPLE INOSITOL POLYPHOSPHATE PHOSPHATASE-RELATED"/>
    <property type="match status" value="1"/>
</dbReference>
<dbReference type="Pfam" id="PF00328">
    <property type="entry name" value="His_Phos_2"/>
    <property type="match status" value="1"/>
</dbReference>
<comment type="catalytic activity">
    <reaction evidence="15">
        <text>(2R)-2,3-bisphosphoglycerate + H2O = (2R)-2-phosphoglycerate + phosphate</text>
        <dbReference type="Rhea" id="RHEA:27381"/>
        <dbReference type="ChEBI" id="CHEBI:15377"/>
        <dbReference type="ChEBI" id="CHEBI:43474"/>
        <dbReference type="ChEBI" id="CHEBI:58248"/>
        <dbReference type="ChEBI" id="CHEBI:58289"/>
        <dbReference type="EC" id="3.1.3.80"/>
    </reaction>
    <physiologicalReaction direction="left-to-right" evidence="15">
        <dbReference type="Rhea" id="RHEA:27382"/>
    </physiologicalReaction>
</comment>
<keyword evidence="9 17" id="KW-0472">Membrane</keyword>
<evidence type="ECO:0000256" key="1">
    <source>
        <dbReference type="ARBA" id="ARBA00004236"/>
    </source>
</evidence>
<evidence type="ECO:0000256" key="13">
    <source>
        <dbReference type="ARBA" id="ARBA00043671"/>
    </source>
</evidence>
<sequence>MRRAIIFGVVAVLVAIAIIVPVALYFNKTQDLSCYPEFDGSESCYATSKASAYRWYGPKTDYTICTGLSGSDAKQVKYPGCTPIMLYLFNRHSARYPDPDDVEKMQGILYRVRDLTMEAAAKGKVKLCQQDIEELRKWKPTYSTVEAAEAMKQGETDVHQIADRFKKMFPTLLPSKYAQEQFKFGISNRIRTNQSLYAFIERIFDPSEMDSVVYPKKDVRLISFHKTCERKVWPNRTKPSREMFTEPEAFRKSPIADRFAQNVKSRLGLENTNLTYSDLRQIAVECAVAFTADRESPWCAVFSKEDMMVQEYDDDIYDFYKDSYGRPLNPKMGCPIVNEATGLFTTAMNEPEKSHIKSVIYVAHSRDYKKLLGSFDLFRDEQPLTSGSLFVIKGDYCTDRVQNRQWRDAKMSPYSANIGFVLFKCEGTFKVLTLINERPVKLPKCSYPKDDFLCDAREFISKNRFSNCNIDKICVPKARTEQWPDSHWEDK</sequence>
<evidence type="ECO:0000256" key="2">
    <source>
        <dbReference type="ARBA" id="ARBA00008422"/>
    </source>
</evidence>
<evidence type="ECO:0000256" key="4">
    <source>
        <dbReference type="ARBA" id="ARBA00013040"/>
    </source>
</evidence>
<accession>A0AAJ7SH46</accession>
<comment type="similarity">
    <text evidence="2">Belongs to the histidine acid phosphatase family. MINPP1 subfamily.</text>
</comment>
<reference evidence="19" key="1">
    <citation type="submission" date="2025-08" db="UniProtKB">
        <authorList>
            <consortium name="RefSeq"/>
        </authorList>
    </citation>
    <scope>IDENTIFICATION</scope>
</reference>
<comment type="catalytic activity">
    <reaction evidence="14">
        <text>1D-myo-inositol hexakisphosphate + H2O = 1D-myo-inositol 1,2,4,5,6-pentakisphosphate + phosphate</text>
        <dbReference type="Rhea" id="RHEA:16989"/>
        <dbReference type="ChEBI" id="CHEBI:15377"/>
        <dbReference type="ChEBI" id="CHEBI:43474"/>
        <dbReference type="ChEBI" id="CHEBI:57798"/>
        <dbReference type="ChEBI" id="CHEBI:58130"/>
        <dbReference type="EC" id="3.1.3.62"/>
    </reaction>
    <physiologicalReaction direction="left-to-right" evidence="14">
        <dbReference type="Rhea" id="RHEA:16990"/>
    </physiologicalReaction>
</comment>
<feature type="disulfide bond" evidence="16">
    <location>
        <begin position="445"/>
        <end position="454"/>
    </location>
</feature>
<dbReference type="RefSeq" id="XP_028968554.1">
    <property type="nucleotide sequence ID" value="XM_029112721.1"/>
</dbReference>
<keyword evidence="18" id="KW-1185">Reference proteome</keyword>
<evidence type="ECO:0000256" key="8">
    <source>
        <dbReference type="ARBA" id="ARBA00022801"/>
    </source>
</evidence>
<feature type="disulfide bond" evidence="16">
    <location>
        <begin position="286"/>
        <end position="299"/>
    </location>
</feature>
<dbReference type="InterPro" id="IPR029033">
    <property type="entry name" value="His_PPase_superfam"/>
</dbReference>
<dbReference type="AlphaFoldDB" id="A0AAJ7SH46"/>
<dbReference type="InterPro" id="IPR016274">
    <property type="entry name" value="Histidine_acid_Pase_euk"/>
</dbReference>
<evidence type="ECO:0000256" key="16">
    <source>
        <dbReference type="PIRSR" id="PIRSR000894-2"/>
    </source>
</evidence>
<feature type="transmembrane region" description="Helical" evidence="17">
    <location>
        <begin position="5"/>
        <end position="26"/>
    </location>
</feature>
<evidence type="ECO:0000256" key="6">
    <source>
        <dbReference type="ARBA" id="ARBA00022475"/>
    </source>
</evidence>
<dbReference type="GO" id="GO:0005886">
    <property type="term" value="C:plasma membrane"/>
    <property type="evidence" value="ECO:0007669"/>
    <property type="project" value="UniProtKB-SubCell"/>
</dbReference>
<comment type="catalytic activity">
    <reaction evidence="12">
        <text>1D-myo-inositol 1,2,5,6-tetrakisphosphate + H2O = 1D-myo-inositol 1,2,6-trisphosphate + phosphate</text>
        <dbReference type="Rhea" id="RHEA:77119"/>
        <dbReference type="ChEBI" id="CHEBI:15377"/>
        <dbReference type="ChEBI" id="CHEBI:43474"/>
        <dbReference type="ChEBI" id="CHEBI:195535"/>
        <dbReference type="ChEBI" id="CHEBI:195537"/>
        <dbReference type="EC" id="3.1.3.62"/>
    </reaction>
    <physiologicalReaction direction="left-to-right" evidence="12">
        <dbReference type="Rhea" id="RHEA:77120"/>
    </physiologicalReaction>
</comment>
<dbReference type="GO" id="GO:0052745">
    <property type="term" value="F:inositol phosphate phosphatase activity"/>
    <property type="evidence" value="ECO:0007669"/>
    <property type="project" value="TreeGrafter"/>
</dbReference>
<dbReference type="InterPro" id="IPR000560">
    <property type="entry name" value="His_Pase_clade-2"/>
</dbReference>
<organism evidence="18 19">
    <name type="scientific">Galendromus occidentalis</name>
    <name type="common">western predatory mite</name>
    <dbReference type="NCBI Taxonomy" id="34638"/>
    <lineage>
        <taxon>Eukaryota</taxon>
        <taxon>Metazoa</taxon>
        <taxon>Ecdysozoa</taxon>
        <taxon>Arthropoda</taxon>
        <taxon>Chelicerata</taxon>
        <taxon>Arachnida</taxon>
        <taxon>Acari</taxon>
        <taxon>Parasitiformes</taxon>
        <taxon>Mesostigmata</taxon>
        <taxon>Gamasina</taxon>
        <taxon>Phytoseioidea</taxon>
        <taxon>Phytoseiidae</taxon>
        <taxon>Typhlodrominae</taxon>
        <taxon>Galendromus</taxon>
    </lineage>
</organism>
<dbReference type="EC" id="3.1.3.62" evidence="4"/>
<keyword evidence="6" id="KW-1003">Cell membrane</keyword>
<keyword evidence="7" id="KW-0732">Signal</keyword>
<comment type="catalytic activity">
    <reaction evidence="13">
        <text>1D-myo-inositol 1,2,4,5,6-pentakisphosphate + H2O = 1D-myo-inositol 1,2,5,6-tetrakisphosphate + phosphate</text>
        <dbReference type="Rhea" id="RHEA:77115"/>
        <dbReference type="ChEBI" id="CHEBI:15377"/>
        <dbReference type="ChEBI" id="CHEBI:43474"/>
        <dbReference type="ChEBI" id="CHEBI:57798"/>
        <dbReference type="ChEBI" id="CHEBI:195535"/>
        <dbReference type="EC" id="3.1.3.62"/>
    </reaction>
    <physiologicalReaction direction="left-to-right" evidence="13">
        <dbReference type="Rhea" id="RHEA:77116"/>
    </physiologicalReaction>
</comment>
<gene>
    <name evidence="19" type="primary">LOC100905550</name>
</gene>